<evidence type="ECO:0000256" key="12">
    <source>
        <dbReference type="ARBA" id="ARBA00023167"/>
    </source>
</evidence>
<dbReference type="InterPro" id="IPR016204">
    <property type="entry name" value="HDH"/>
</dbReference>
<evidence type="ECO:0000256" key="4">
    <source>
        <dbReference type="ARBA" id="ARBA00006753"/>
    </source>
</evidence>
<evidence type="ECO:0000256" key="9">
    <source>
        <dbReference type="ARBA" id="ARBA00022857"/>
    </source>
</evidence>
<dbReference type="SUPFAM" id="SSF51735">
    <property type="entry name" value="NAD(P)-binding Rossmann-fold domains"/>
    <property type="match status" value="1"/>
</dbReference>
<dbReference type="KEGG" id="dho:Dia5BBH33_09660"/>
<dbReference type="PROSITE" id="PS01042">
    <property type="entry name" value="HOMOSER_DHGENASE"/>
    <property type="match status" value="1"/>
</dbReference>
<evidence type="ECO:0000256" key="16">
    <source>
        <dbReference type="RuleBase" id="RU000579"/>
    </source>
</evidence>
<feature type="active site" description="Proton donor" evidence="14">
    <location>
        <position position="205"/>
    </location>
</feature>
<dbReference type="PANTHER" id="PTHR43331:SF1">
    <property type="entry name" value="HOMOSERINE DEHYDROGENASE"/>
    <property type="match status" value="1"/>
</dbReference>
<dbReference type="RefSeq" id="WP_143332496.1">
    <property type="nucleotide sequence ID" value="NZ_AP019697.1"/>
</dbReference>
<organism evidence="19 20">
    <name type="scientific">Dialister hominis</name>
    <dbReference type="NCBI Taxonomy" id="2582419"/>
    <lineage>
        <taxon>Bacteria</taxon>
        <taxon>Bacillati</taxon>
        <taxon>Bacillota</taxon>
        <taxon>Negativicutes</taxon>
        <taxon>Veillonellales</taxon>
        <taxon>Veillonellaceae</taxon>
        <taxon>Dialister</taxon>
    </lineage>
</organism>
<dbReference type="GO" id="GO:0009088">
    <property type="term" value="P:threonine biosynthetic process"/>
    <property type="evidence" value="ECO:0007669"/>
    <property type="project" value="UniProtKB-UniPathway"/>
</dbReference>
<dbReference type="Pfam" id="PF01842">
    <property type="entry name" value="ACT"/>
    <property type="match status" value="1"/>
</dbReference>
<feature type="binding site" evidence="15">
    <location>
        <position position="105"/>
    </location>
    <ligand>
        <name>NADPH</name>
        <dbReference type="ChEBI" id="CHEBI:57783"/>
    </ligand>
</feature>
<dbReference type="InterPro" id="IPR002912">
    <property type="entry name" value="ACT_dom"/>
</dbReference>
<comment type="pathway">
    <text evidence="3 16">Amino-acid biosynthesis; L-methionine biosynthesis via de novo pathway; L-homoserine from L-aspartate: step 3/3.</text>
</comment>
<accession>A0A8D5A5Q9</accession>
<evidence type="ECO:0000256" key="7">
    <source>
        <dbReference type="ARBA" id="ARBA00022605"/>
    </source>
</evidence>
<evidence type="ECO:0000256" key="11">
    <source>
        <dbReference type="ARBA" id="ARBA00023053"/>
    </source>
</evidence>
<dbReference type="EMBL" id="AP019697">
    <property type="protein sequence ID" value="BBK25031.1"/>
    <property type="molecule type" value="Genomic_DNA"/>
</dbReference>
<dbReference type="SUPFAM" id="SSF55347">
    <property type="entry name" value="Glyceraldehyde-3-phosphate dehydrogenase-like, C-terminal domain"/>
    <property type="match status" value="1"/>
</dbReference>
<evidence type="ECO:0000256" key="15">
    <source>
        <dbReference type="PIRSR" id="PIRSR000098-2"/>
    </source>
</evidence>
<dbReference type="InterPro" id="IPR001342">
    <property type="entry name" value="HDH_cat"/>
</dbReference>
<evidence type="ECO:0000256" key="1">
    <source>
        <dbReference type="ARBA" id="ARBA00001920"/>
    </source>
</evidence>
<dbReference type="NCBIfam" id="NF004976">
    <property type="entry name" value="PRK06349.1"/>
    <property type="match status" value="1"/>
</dbReference>
<dbReference type="PROSITE" id="PS51671">
    <property type="entry name" value="ACT"/>
    <property type="match status" value="1"/>
</dbReference>
<dbReference type="GO" id="GO:0009086">
    <property type="term" value="P:methionine biosynthetic process"/>
    <property type="evidence" value="ECO:0007669"/>
    <property type="project" value="UniProtKB-KW"/>
</dbReference>
<dbReference type="InterPro" id="IPR036291">
    <property type="entry name" value="NAD(P)-bd_dom_sf"/>
</dbReference>
<dbReference type="InterPro" id="IPR045865">
    <property type="entry name" value="ACT-like_dom_sf"/>
</dbReference>
<dbReference type="UniPathway" id="UPA00051">
    <property type="reaction ID" value="UER00465"/>
</dbReference>
<evidence type="ECO:0000256" key="10">
    <source>
        <dbReference type="ARBA" id="ARBA00023002"/>
    </source>
</evidence>
<evidence type="ECO:0000256" key="5">
    <source>
        <dbReference type="ARBA" id="ARBA00013213"/>
    </source>
</evidence>
<dbReference type="PIRSF" id="PIRSF000098">
    <property type="entry name" value="Homoser_dehydrog"/>
    <property type="match status" value="1"/>
</dbReference>
<dbReference type="GO" id="GO:0050661">
    <property type="term" value="F:NADP binding"/>
    <property type="evidence" value="ECO:0007669"/>
    <property type="project" value="InterPro"/>
</dbReference>
<evidence type="ECO:0000256" key="17">
    <source>
        <dbReference type="RuleBase" id="RU004171"/>
    </source>
</evidence>
<evidence type="ECO:0000259" key="18">
    <source>
        <dbReference type="PROSITE" id="PS51671"/>
    </source>
</evidence>
<comment type="pathway">
    <text evidence="2 16">Amino-acid biosynthesis; L-threonine biosynthesis; L-threonine from L-aspartate: step 3/5.</text>
</comment>
<dbReference type="Gene3D" id="3.30.360.10">
    <property type="entry name" value="Dihydrodipicolinate Reductase, domain 2"/>
    <property type="match status" value="1"/>
</dbReference>
<dbReference type="InterPro" id="IPR019811">
    <property type="entry name" value="HDH_CS"/>
</dbReference>
<keyword evidence="9 15" id="KW-0521">NADP</keyword>
<dbReference type="FunFam" id="3.30.360.10:FF:000005">
    <property type="entry name" value="Homoserine dehydrogenase"/>
    <property type="match status" value="1"/>
</dbReference>
<dbReference type="Gene3D" id="3.40.50.720">
    <property type="entry name" value="NAD(P)-binding Rossmann-like Domain"/>
    <property type="match status" value="1"/>
</dbReference>
<dbReference type="Proteomes" id="UP000320585">
    <property type="component" value="Chromosome"/>
</dbReference>
<evidence type="ECO:0000256" key="3">
    <source>
        <dbReference type="ARBA" id="ARBA00005062"/>
    </source>
</evidence>
<feature type="binding site" evidence="15">
    <location>
        <position position="190"/>
    </location>
    <ligand>
        <name>L-homoserine</name>
        <dbReference type="ChEBI" id="CHEBI:57476"/>
    </ligand>
</feature>
<keyword evidence="8 16" id="KW-0791">Threonine biosynthesis</keyword>
<dbReference type="OrthoDB" id="9808167at2"/>
<dbReference type="CDD" id="cd04881">
    <property type="entry name" value="ACT_HSDH-Hom"/>
    <property type="match status" value="1"/>
</dbReference>
<evidence type="ECO:0000256" key="14">
    <source>
        <dbReference type="PIRSR" id="PIRSR000098-1"/>
    </source>
</evidence>
<evidence type="ECO:0000313" key="19">
    <source>
        <dbReference type="EMBL" id="BBK25031.1"/>
    </source>
</evidence>
<dbReference type="GeneID" id="92716179"/>
<keyword evidence="11" id="KW-0915">Sodium</keyword>
<proteinExistence type="inferred from homology"/>
<dbReference type="AlphaFoldDB" id="A0A8D5A5Q9"/>
<keyword evidence="12 16" id="KW-0486">Methionine biosynthesis</keyword>
<sequence length="432" mass="47528">MREINIALLGFGTVGRGVAEVIRRNSKIIEDQIDCKLRITHVLVRNTEKYRDLDILKDVVVTDDFNCVIDAAPEIIIEVMGGIHPAKEYIFEALNHRINVVSANKDLVALFGPEIMHTATENKVNFSCEASVAGGIPILKPLHDSLAANQIESIIGIVNGTTNFILSDMDDSGVSYSDALRVAQKKGYAEADPTNDVCGYDAARKLAILASIGFRANVTFDDVLVEGIEKISQKDIQYASEMNYTIKLLAVAMRQENGIALNVYPAFVPRSHPLASVKGSYNAIYVTGNIVEDVMFYGRGAGSLPTASAVMGDVISTAKHILNHSTGTEMMLTETKRIPFYSSLKLKNAYYFRLLVDDMTGVLSQIAAAYADNNISIREVVQKSRIEDAAELMIITEETPRENIIHVEKALQVLPCMRQVANIIRVMDDGKR</sequence>
<keyword evidence="7 16" id="KW-0028">Amino-acid biosynthesis</keyword>
<gene>
    <name evidence="19" type="ORF">Dia5BBH33_09660</name>
</gene>
<keyword evidence="10 16" id="KW-0560">Oxidoreductase</keyword>
<evidence type="ECO:0000256" key="13">
    <source>
        <dbReference type="ARBA" id="ARBA00048841"/>
    </source>
</evidence>
<comment type="cofactor">
    <cofactor evidence="1">
        <name>a metal cation</name>
        <dbReference type="ChEBI" id="CHEBI:25213"/>
    </cofactor>
</comment>
<dbReference type="Pfam" id="PF03447">
    <property type="entry name" value="NAD_binding_3"/>
    <property type="match status" value="1"/>
</dbReference>
<feature type="domain" description="ACT" evidence="18">
    <location>
        <begin position="351"/>
        <end position="431"/>
    </location>
</feature>
<protein>
    <recommendedName>
        <fullName evidence="6 16">Homoserine dehydrogenase</fullName>
        <ecNumber evidence="5 16">1.1.1.3</ecNumber>
    </recommendedName>
</protein>
<reference evidence="20" key="1">
    <citation type="submission" date="2019-05" db="EMBL/GenBank/DDBJ databases">
        <title>Complete genome sequencing of Dialister sp. strain 5BBH33.</title>
        <authorList>
            <person name="Sakamoto M."/>
            <person name="Murakami T."/>
            <person name="Mori H."/>
        </authorList>
    </citation>
    <scope>NUCLEOTIDE SEQUENCE [LARGE SCALE GENOMIC DNA]</scope>
    <source>
        <strain evidence="20">5BBH33</strain>
    </source>
</reference>
<dbReference type="Gene3D" id="3.30.70.260">
    <property type="match status" value="1"/>
</dbReference>
<dbReference type="EC" id="1.1.1.3" evidence="5 16"/>
<evidence type="ECO:0000256" key="8">
    <source>
        <dbReference type="ARBA" id="ARBA00022697"/>
    </source>
</evidence>
<name>A0A8D5A5Q9_9FIRM</name>
<dbReference type="UniPathway" id="UPA00050">
    <property type="reaction ID" value="UER00063"/>
</dbReference>
<evidence type="ECO:0000256" key="6">
    <source>
        <dbReference type="ARBA" id="ARBA00013376"/>
    </source>
</evidence>
<comment type="catalytic activity">
    <reaction evidence="13">
        <text>L-homoserine + NADP(+) = L-aspartate 4-semialdehyde + NADPH + H(+)</text>
        <dbReference type="Rhea" id="RHEA:15761"/>
        <dbReference type="ChEBI" id="CHEBI:15378"/>
        <dbReference type="ChEBI" id="CHEBI:57476"/>
        <dbReference type="ChEBI" id="CHEBI:57783"/>
        <dbReference type="ChEBI" id="CHEBI:58349"/>
        <dbReference type="ChEBI" id="CHEBI:537519"/>
        <dbReference type="EC" id="1.1.1.3"/>
    </reaction>
    <physiologicalReaction direction="right-to-left" evidence="13">
        <dbReference type="Rhea" id="RHEA:15763"/>
    </physiologicalReaction>
</comment>
<dbReference type="GO" id="GO:0004412">
    <property type="term" value="F:homoserine dehydrogenase activity"/>
    <property type="evidence" value="ECO:0007669"/>
    <property type="project" value="UniProtKB-EC"/>
</dbReference>
<dbReference type="Pfam" id="PF00742">
    <property type="entry name" value="Homoserine_dh"/>
    <property type="match status" value="1"/>
</dbReference>
<dbReference type="SUPFAM" id="SSF55021">
    <property type="entry name" value="ACT-like"/>
    <property type="match status" value="1"/>
</dbReference>
<comment type="similarity">
    <text evidence="4 17">Belongs to the homoserine dehydrogenase family.</text>
</comment>
<dbReference type="InterPro" id="IPR005106">
    <property type="entry name" value="Asp/hSer_DH_NAD-bd"/>
</dbReference>
<dbReference type="PANTHER" id="PTHR43331">
    <property type="entry name" value="HOMOSERINE DEHYDROGENASE"/>
    <property type="match status" value="1"/>
</dbReference>
<evidence type="ECO:0000313" key="20">
    <source>
        <dbReference type="Proteomes" id="UP000320585"/>
    </source>
</evidence>
<keyword evidence="20" id="KW-1185">Reference proteome</keyword>
<evidence type="ECO:0000256" key="2">
    <source>
        <dbReference type="ARBA" id="ARBA00005056"/>
    </source>
</evidence>